<gene>
    <name evidence="1" type="primary">PEG10_41</name>
    <name evidence="1" type="ORF">DSO57_1025680</name>
</gene>
<organism evidence="1 2">
    <name type="scientific">Entomophthora muscae</name>
    <dbReference type="NCBI Taxonomy" id="34485"/>
    <lineage>
        <taxon>Eukaryota</taxon>
        <taxon>Fungi</taxon>
        <taxon>Fungi incertae sedis</taxon>
        <taxon>Zoopagomycota</taxon>
        <taxon>Entomophthoromycotina</taxon>
        <taxon>Entomophthoromycetes</taxon>
        <taxon>Entomophthorales</taxon>
        <taxon>Entomophthoraceae</taxon>
        <taxon>Entomophthora</taxon>
    </lineage>
</organism>
<evidence type="ECO:0000313" key="1">
    <source>
        <dbReference type="EMBL" id="KAJ9068736.1"/>
    </source>
</evidence>
<dbReference type="EMBL" id="QTSX02003696">
    <property type="protein sequence ID" value="KAJ9068736.1"/>
    <property type="molecule type" value="Genomic_DNA"/>
</dbReference>
<protein>
    <submittedName>
        <fullName evidence="1">Retrotransposon-derived protein peg10</fullName>
    </submittedName>
</protein>
<reference evidence="1" key="1">
    <citation type="submission" date="2022-04" db="EMBL/GenBank/DDBJ databases">
        <title>Genome of the entomopathogenic fungus Entomophthora muscae.</title>
        <authorList>
            <person name="Elya C."/>
            <person name="Lovett B.R."/>
            <person name="Lee E."/>
            <person name="Macias A.M."/>
            <person name="Hajek A.E."/>
            <person name="De Bivort B.L."/>
            <person name="Kasson M.T."/>
            <person name="De Fine Licht H.H."/>
            <person name="Stajich J.E."/>
        </authorList>
    </citation>
    <scope>NUCLEOTIDE SEQUENCE</scope>
    <source>
        <strain evidence="1">Berkeley</strain>
    </source>
</reference>
<proteinExistence type="predicted"/>
<dbReference type="Proteomes" id="UP001165960">
    <property type="component" value="Unassembled WGS sequence"/>
</dbReference>
<comment type="caution">
    <text evidence="1">The sequence shown here is derived from an EMBL/GenBank/DDBJ whole genome shotgun (WGS) entry which is preliminary data.</text>
</comment>
<sequence>MSFLPTPRRSFTLRRNLLVTTEIDLALTQFATQNYDLFVSALISFSREDKELSTPSTSQFAGLTQGSLPLGKYNQKLHSLQSKLQASDTEACSFYKIGLNKEVVKWNQIYLSLKTHPPSNLSPTARLFVPDKVPSPSNPPPSTEPKSGGGFRLTAKEVLIRRNNNLCSYCGSKDHLLPACPLSKRSPFANKTSTLTSISLIDTSKSPNILVTINGPLGKIKVIALLDTGANAKFIEEKLANLIGLPAFGSLDVKVGNRTLTGAIPIL</sequence>
<evidence type="ECO:0000313" key="2">
    <source>
        <dbReference type="Proteomes" id="UP001165960"/>
    </source>
</evidence>
<name>A0ACC2T2Q1_9FUNG</name>
<keyword evidence="2" id="KW-1185">Reference proteome</keyword>
<accession>A0ACC2T2Q1</accession>